<reference evidence="3 4" key="1">
    <citation type="submission" date="2019-01" db="EMBL/GenBank/DDBJ databases">
        <title>Agromyces.</title>
        <authorList>
            <person name="Li J."/>
        </authorList>
    </citation>
    <scope>NUCLEOTIDE SEQUENCE [LARGE SCALE GENOMIC DNA]</scope>
    <source>
        <strain evidence="3 4">DSM 23870</strain>
    </source>
</reference>
<name>A0A4Q2M654_9MICO</name>
<feature type="transmembrane region" description="Helical" evidence="1">
    <location>
        <begin position="117"/>
        <end position="137"/>
    </location>
</feature>
<dbReference type="RefSeq" id="WP_129173090.1">
    <property type="nucleotide sequence ID" value="NZ_JACCBI010000001.1"/>
</dbReference>
<evidence type="ECO:0000313" key="4">
    <source>
        <dbReference type="Proteomes" id="UP000292686"/>
    </source>
</evidence>
<evidence type="ECO:0000313" key="3">
    <source>
        <dbReference type="EMBL" id="RXZ87459.1"/>
    </source>
</evidence>
<dbReference type="AlphaFoldDB" id="A0A4Q2M654"/>
<keyword evidence="1" id="KW-0812">Transmembrane</keyword>
<sequence length="170" mass="18149">MTIHPEPTRRPVPVATFATEESVYGIILVAGMIVVTGLHEASAWSTFWVVDLTVLVFWAAHVYAGTLARYGASEDGVEGFREAFRDALGHSFGLLAAALIPSVILLLGATQVFSDEIATWLALWSGVVVLGVLGYLAFARRTPSIPRRLLGAVATAMFGVAMIALKALVH</sequence>
<protein>
    <submittedName>
        <fullName evidence="3">Uncharacterized protein</fullName>
    </submittedName>
</protein>
<feature type="transmembrane region" description="Helical" evidence="1">
    <location>
        <begin position="149"/>
        <end position="169"/>
    </location>
</feature>
<evidence type="ECO:0000313" key="2">
    <source>
        <dbReference type="EMBL" id="NYD66805.1"/>
    </source>
</evidence>
<organism evidence="3 4">
    <name type="scientific">Agromyces atrinae</name>
    <dbReference type="NCBI Taxonomy" id="592376"/>
    <lineage>
        <taxon>Bacteria</taxon>
        <taxon>Bacillati</taxon>
        <taxon>Actinomycetota</taxon>
        <taxon>Actinomycetes</taxon>
        <taxon>Micrococcales</taxon>
        <taxon>Microbacteriaceae</taxon>
        <taxon>Agromyces</taxon>
    </lineage>
</organism>
<keyword evidence="4" id="KW-1185">Reference proteome</keyword>
<dbReference type="EMBL" id="SDPM01000002">
    <property type="protein sequence ID" value="RXZ87459.1"/>
    <property type="molecule type" value="Genomic_DNA"/>
</dbReference>
<dbReference type="EMBL" id="JACCBI010000001">
    <property type="protein sequence ID" value="NYD66805.1"/>
    <property type="molecule type" value="Genomic_DNA"/>
</dbReference>
<gene>
    <name evidence="2" type="ORF">BJ972_001324</name>
    <name evidence="3" type="ORF">ESP50_05960</name>
</gene>
<feature type="transmembrane region" description="Helical" evidence="1">
    <location>
        <begin position="47"/>
        <end position="71"/>
    </location>
</feature>
<dbReference type="OrthoDB" id="4827793at2"/>
<keyword evidence="1" id="KW-0472">Membrane</keyword>
<reference evidence="2 5" key="2">
    <citation type="submission" date="2020-07" db="EMBL/GenBank/DDBJ databases">
        <title>Sequencing the genomes of 1000 actinobacteria strains.</title>
        <authorList>
            <person name="Klenk H.-P."/>
        </authorList>
    </citation>
    <scope>NUCLEOTIDE SEQUENCE [LARGE SCALE GENOMIC DNA]</scope>
    <source>
        <strain evidence="2 5">DSM 23870</strain>
    </source>
</reference>
<evidence type="ECO:0000313" key="5">
    <source>
        <dbReference type="Proteomes" id="UP000581087"/>
    </source>
</evidence>
<dbReference type="Proteomes" id="UP000292686">
    <property type="component" value="Unassembled WGS sequence"/>
</dbReference>
<dbReference type="Proteomes" id="UP000581087">
    <property type="component" value="Unassembled WGS sequence"/>
</dbReference>
<comment type="caution">
    <text evidence="3">The sequence shown here is derived from an EMBL/GenBank/DDBJ whole genome shotgun (WGS) entry which is preliminary data.</text>
</comment>
<accession>A0A4Q2M654</accession>
<evidence type="ECO:0000256" key="1">
    <source>
        <dbReference type="SAM" id="Phobius"/>
    </source>
</evidence>
<keyword evidence="1" id="KW-1133">Transmembrane helix</keyword>
<proteinExistence type="predicted"/>
<feature type="transmembrane region" description="Helical" evidence="1">
    <location>
        <begin position="12"/>
        <end position="35"/>
    </location>
</feature>
<feature type="transmembrane region" description="Helical" evidence="1">
    <location>
        <begin position="92"/>
        <end position="111"/>
    </location>
</feature>